<evidence type="ECO:0000259" key="7">
    <source>
        <dbReference type="SMART" id="SM00861"/>
    </source>
</evidence>
<comment type="catalytic activity">
    <reaction evidence="5 6">
        <text>N(6)-[(R)-lipoyl]-L-lysyl-[protein] + 2-oxoglutarate + H(+) = N(6)-[(R)-S(8)-succinyldihydrolipoyl]-L-lysyl-[protein] + CO2</text>
        <dbReference type="Rhea" id="RHEA:12188"/>
        <dbReference type="Rhea" id="RHEA-COMP:10474"/>
        <dbReference type="Rhea" id="RHEA-COMP:20092"/>
        <dbReference type="ChEBI" id="CHEBI:15378"/>
        <dbReference type="ChEBI" id="CHEBI:16526"/>
        <dbReference type="ChEBI" id="CHEBI:16810"/>
        <dbReference type="ChEBI" id="CHEBI:83099"/>
        <dbReference type="ChEBI" id="CHEBI:83120"/>
        <dbReference type="EC" id="1.2.4.2"/>
    </reaction>
</comment>
<evidence type="ECO:0000256" key="4">
    <source>
        <dbReference type="ARBA" id="ARBA00023152"/>
    </source>
</evidence>
<organism evidence="8 9">
    <name type="scientific">Kroppenstedtia guangzhouensis</name>
    <dbReference type="NCBI Taxonomy" id="1274356"/>
    <lineage>
        <taxon>Bacteria</taxon>
        <taxon>Bacillati</taxon>
        <taxon>Bacillota</taxon>
        <taxon>Bacilli</taxon>
        <taxon>Bacillales</taxon>
        <taxon>Thermoactinomycetaceae</taxon>
        <taxon>Kroppenstedtia</taxon>
    </lineage>
</organism>
<dbReference type="InterPro" id="IPR011603">
    <property type="entry name" value="2oxoglutarate_DH_E1"/>
</dbReference>
<comment type="caution">
    <text evidence="8">The sequence shown here is derived from an EMBL/GenBank/DDBJ whole genome shotgun (WGS) entry which is preliminary data.</text>
</comment>
<dbReference type="RefSeq" id="WP_188430026.1">
    <property type="nucleotide sequence ID" value="NZ_BMEX01000002.1"/>
</dbReference>
<dbReference type="Gene3D" id="3.40.50.970">
    <property type="match status" value="1"/>
</dbReference>
<dbReference type="PIRSF" id="PIRSF000157">
    <property type="entry name" value="Oxoglu_dh_E1"/>
    <property type="match status" value="1"/>
</dbReference>
<evidence type="ECO:0000256" key="2">
    <source>
        <dbReference type="ARBA" id="ARBA00023002"/>
    </source>
</evidence>
<dbReference type="Gene3D" id="3.40.50.12470">
    <property type="match status" value="1"/>
</dbReference>
<dbReference type="Proteomes" id="UP000617979">
    <property type="component" value="Unassembled WGS sequence"/>
</dbReference>
<dbReference type="InterPro" id="IPR029061">
    <property type="entry name" value="THDP-binding"/>
</dbReference>
<evidence type="ECO:0000256" key="3">
    <source>
        <dbReference type="ARBA" id="ARBA00023052"/>
    </source>
</evidence>
<reference evidence="9" key="1">
    <citation type="journal article" date="2019" name="Int. J. Syst. Evol. Microbiol.">
        <title>The Global Catalogue of Microorganisms (GCM) 10K type strain sequencing project: providing services to taxonomists for standard genome sequencing and annotation.</title>
        <authorList>
            <consortium name="The Broad Institute Genomics Platform"/>
            <consortium name="The Broad Institute Genome Sequencing Center for Infectious Disease"/>
            <person name="Wu L."/>
            <person name="Ma J."/>
        </authorList>
    </citation>
    <scope>NUCLEOTIDE SEQUENCE [LARGE SCALE GENOMIC DNA]</scope>
    <source>
        <strain evidence="9">CGMCC 1.12404</strain>
    </source>
</reference>
<comment type="subunit">
    <text evidence="6">Homodimer. Part of the 2-oxoglutarate dehydrogenase (OGDH) complex composed of E1 (2-oxoglutarate dehydrogenase), E2 (dihydrolipoamide succinyltransferase) and E3 (dihydrolipoamide dehydrogenase); the complex contains multiple copies of the three enzymatic components (E1, E2 and E3).</text>
</comment>
<evidence type="ECO:0000256" key="6">
    <source>
        <dbReference type="HAMAP-Rule" id="MF_01169"/>
    </source>
</evidence>
<name>A0ABQ1G3W4_9BACL</name>
<comment type="function">
    <text evidence="6">E1 component of the 2-oxoglutarate dehydrogenase (OGDH) complex which catalyzes the decarboxylation of 2-oxoglutarate, the first step in the conversion of 2-oxoglutarate to succinyl-CoA and CO(2).</text>
</comment>
<dbReference type="Pfam" id="PF02779">
    <property type="entry name" value="Transket_pyr"/>
    <property type="match status" value="1"/>
</dbReference>
<dbReference type="InterPro" id="IPR031717">
    <property type="entry name" value="ODO-1/KGD_C"/>
</dbReference>
<evidence type="ECO:0000313" key="8">
    <source>
        <dbReference type="EMBL" id="GGA37030.1"/>
    </source>
</evidence>
<protein>
    <recommendedName>
        <fullName evidence="6">2-oxoglutarate dehydrogenase E1 component</fullName>
        <ecNumber evidence="6">1.2.4.2</ecNumber>
    </recommendedName>
    <alternativeName>
        <fullName evidence="6">Alpha-ketoglutarate dehydrogenase</fullName>
    </alternativeName>
</protein>
<dbReference type="CDD" id="cd02016">
    <property type="entry name" value="TPP_E1_OGDC_like"/>
    <property type="match status" value="1"/>
</dbReference>
<dbReference type="InterPro" id="IPR042179">
    <property type="entry name" value="KGD_C_sf"/>
</dbReference>
<dbReference type="Gene3D" id="3.40.50.11610">
    <property type="entry name" value="Multifunctional 2-oxoglutarate metabolism enzyme, C-terminal domain"/>
    <property type="match status" value="1"/>
</dbReference>
<dbReference type="PANTHER" id="PTHR23152">
    <property type="entry name" value="2-OXOGLUTARATE DEHYDROGENASE"/>
    <property type="match status" value="1"/>
</dbReference>
<dbReference type="HAMAP" id="MF_01169">
    <property type="entry name" value="SucA_OdhA"/>
    <property type="match status" value="1"/>
</dbReference>
<keyword evidence="2 6" id="KW-0560">Oxidoreductase</keyword>
<evidence type="ECO:0000256" key="1">
    <source>
        <dbReference type="ARBA" id="ARBA00001964"/>
    </source>
</evidence>
<accession>A0ABQ1G3W4</accession>
<dbReference type="NCBIfam" id="NF006914">
    <property type="entry name" value="PRK09404.1"/>
    <property type="match status" value="1"/>
</dbReference>
<dbReference type="SUPFAM" id="SSF52518">
    <property type="entry name" value="Thiamin diphosphate-binding fold (THDP-binding)"/>
    <property type="match status" value="2"/>
</dbReference>
<dbReference type="PANTHER" id="PTHR23152:SF4">
    <property type="entry name" value="2-OXOADIPATE DEHYDROGENASE COMPLEX COMPONENT E1"/>
    <property type="match status" value="1"/>
</dbReference>
<dbReference type="EC" id="1.2.4.2" evidence="6"/>
<dbReference type="InterPro" id="IPR023784">
    <property type="entry name" value="2oxoglutarate_DH_E1_bac"/>
</dbReference>
<proteinExistence type="inferred from homology"/>
<evidence type="ECO:0000256" key="5">
    <source>
        <dbReference type="ARBA" id="ARBA00051911"/>
    </source>
</evidence>
<sequence>MSTGKSGRETPWQGVHSLNLAYFLDQYDLYREDPESVDPSIRELFEQWGAPPFMDPGAGPTGVQPPDTDPVFGLDLKKVVAAERFAQHIRISGHLDAKLDPLGMREKDKTPHLDPAEFGLTEEDLRSIPAHLMWAEESEEVRTGLDVFNRLRKLYTQSLAFEFTHVHSPEERRWLFHMVESEKLFPKLSKEKKQEVLGRLIQVDTFEKFLHRTFVGQKRFSIEGVDMMVPMLDQIIHYSVHGGVKDVMIGMAHRGRLNVLAHVLGKPYEAIFSEFHHAPNKELVPSEGSMGLNYGWTGDVKYHLGGNREVDPEDPQPTRLTLANNPSHLEFVNPVVEGYARAAQDDRRHAGYPVQDVSKALAILIHGDAAFPGEGIVAETLNLSRLRGYNTGGTIHIIANNQLGFTTRSTDSRSTTYASDLAKGFEIPVVHVNADDPEACLAAVRLAFEYRTRFGKDFLIDLIGYRRFGHNEMDDPVATQPRMYDKIHQHPTLRVRYAEQLKAEGVITDDKIKSKEKEIQEELSKAYQKVKDVREKEQDDSQYEKIPGPLPDVDTGVSVETLREINRDLLKWPKGFTVYPKLEKVLQRRAAILEEDNKMDWSLAETLAFATILKDGTGIRFTGQDTERGTFAHRHLVLHDSKTGETHCPLHTIPQARAAFGIYNSPLSEASVLGFEYGYNVFNPDALVIWEAQFGDFANTAQVIIDQFLSAGRAKWAQRSSLVMLLPHAYEGQGPEHSSARLERFLQMAAENNWVVANVTSAAQYFHLLRRQAAITGTDEARPLILMTPKSLLRNKRTVSPGTVFEKGRFRPVLEERLTGKRSQTVKRLILTSGKVAVDLETQLEEMEKKPEWVHVLRVEQLYPFPKDEIRSVLNRMKNLQEVVWVQEEPKNMGSWNYMEPRIRDILSQQVELRYIGRPERSSTAVGQPDVHDEEQEQILNEALNPETLDTETKSGGN</sequence>
<dbReference type="Gene3D" id="1.10.287.1150">
    <property type="entry name" value="TPP helical domain"/>
    <property type="match status" value="1"/>
</dbReference>
<keyword evidence="3 6" id="KW-0786">Thiamine pyrophosphate</keyword>
<keyword evidence="9" id="KW-1185">Reference proteome</keyword>
<dbReference type="InterPro" id="IPR001017">
    <property type="entry name" value="DH_E1"/>
</dbReference>
<keyword evidence="4 6" id="KW-0324">Glycolysis</keyword>
<comment type="cofactor">
    <cofactor evidence="1 6">
        <name>thiamine diphosphate</name>
        <dbReference type="ChEBI" id="CHEBI:58937"/>
    </cofactor>
</comment>
<dbReference type="NCBIfam" id="NF008907">
    <property type="entry name" value="PRK12270.1"/>
    <property type="match status" value="1"/>
</dbReference>
<evidence type="ECO:0000313" key="9">
    <source>
        <dbReference type="Proteomes" id="UP000617979"/>
    </source>
</evidence>
<comment type="similarity">
    <text evidence="6">Belongs to the alpha-ketoglutarate dehydrogenase family.</text>
</comment>
<dbReference type="NCBIfam" id="TIGR00239">
    <property type="entry name" value="2oxo_dh_E1"/>
    <property type="match status" value="1"/>
</dbReference>
<dbReference type="SMART" id="SM00861">
    <property type="entry name" value="Transket_pyr"/>
    <property type="match status" value="1"/>
</dbReference>
<dbReference type="Pfam" id="PF16870">
    <property type="entry name" value="OxoGdeHyase_C"/>
    <property type="match status" value="1"/>
</dbReference>
<dbReference type="Pfam" id="PF00676">
    <property type="entry name" value="E1_dh"/>
    <property type="match status" value="1"/>
</dbReference>
<dbReference type="EMBL" id="BMEX01000002">
    <property type="protein sequence ID" value="GGA37030.1"/>
    <property type="molecule type" value="Genomic_DNA"/>
</dbReference>
<feature type="domain" description="Transketolase-like pyrimidine-binding" evidence="7">
    <location>
        <begin position="599"/>
        <end position="795"/>
    </location>
</feature>
<gene>
    <name evidence="6 8" type="primary">odhA</name>
    <name evidence="8" type="ORF">GCM10007416_07500</name>
</gene>
<dbReference type="InterPro" id="IPR005475">
    <property type="entry name" value="Transketolase-like_Pyr-bd"/>
</dbReference>